<reference evidence="2" key="1">
    <citation type="submission" date="2020-07" db="EMBL/GenBank/DDBJ databases">
        <title>Ethylene signaling mediates host invasion by parasitic plants.</title>
        <authorList>
            <person name="Yoshida S."/>
        </authorList>
    </citation>
    <scope>NUCLEOTIDE SEQUENCE</scope>
    <source>
        <strain evidence="2">Okayama</strain>
    </source>
</reference>
<accession>A0A830D8Z6</accession>
<comment type="caution">
    <text evidence="2">The sequence shown here is derived from an EMBL/GenBank/DDBJ whole genome shotgun (WGS) entry which is preliminary data.</text>
</comment>
<dbReference type="Proteomes" id="UP000653305">
    <property type="component" value="Unassembled WGS sequence"/>
</dbReference>
<organism evidence="2 3">
    <name type="scientific">Phtheirospermum japonicum</name>
    <dbReference type="NCBI Taxonomy" id="374723"/>
    <lineage>
        <taxon>Eukaryota</taxon>
        <taxon>Viridiplantae</taxon>
        <taxon>Streptophyta</taxon>
        <taxon>Embryophyta</taxon>
        <taxon>Tracheophyta</taxon>
        <taxon>Spermatophyta</taxon>
        <taxon>Magnoliopsida</taxon>
        <taxon>eudicotyledons</taxon>
        <taxon>Gunneridae</taxon>
        <taxon>Pentapetalae</taxon>
        <taxon>asterids</taxon>
        <taxon>lamiids</taxon>
        <taxon>Lamiales</taxon>
        <taxon>Orobanchaceae</taxon>
        <taxon>Orobanchaceae incertae sedis</taxon>
        <taxon>Phtheirospermum</taxon>
    </lineage>
</organism>
<evidence type="ECO:0000313" key="2">
    <source>
        <dbReference type="EMBL" id="GFQ02812.1"/>
    </source>
</evidence>
<feature type="domain" description="XS" evidence="1">
    <location>
        <begin position="2"/>
        <end position="57"/>
    </location>
</feature>
<name>A0A830D8Z6_9LAMI</name>
<dbReference type="InterPro" id="IPR005380">
    <property type="entry name" value="XS_domain"/>
</dbReference>
<feature type="non-terminal residue" evidence="2">
    <location>
        <position position="1"/>
    </location>
</feature>
<evidence type="ECO:0000259" key="1">
    <source>
        <dbReference type="Pfam" id="PF03468"/>
    </source>
</evidence>
<sequence length="99" mass="11520">NTGYAIVEFKIDWIGLSDALRFKKGYEAIHQGKSDYFRAEEREDRLYCWAALDDDYNLRNMDGDYLRKKSDLKTIIGYQEEEEIKNGKLVASLSNTVEA</sequence>
<proteinExistence type="predicted"/>
<dbReference type="AlphaFoldDB" id="A0A830D8Z6"/>
<protein>
    <submittedName>
        <fullName evidence="2">Factor of DNA methylation 4</fullName>
    </submittedName>
</protein>
<gene>
    <name evidence="2" type="ORF">PHJA_002425100</name>
</gene>
<keyword evidence="3" id="KW-1185">Reference proteome</keyword>
<dbReference type="GO" id="GO:0080188">
    <property type="term" value="P:gene silencing by siRNA-directed DNA methylation"/>
    <property type="evidence" value="ECO:0007669"/>
    <property type="project" value="InterPro"/>
</dbReference>
<dbReference type="InterPro" id="IPR038588">
    <property type="entry name" value="XS_domain_sf"/>
</dbReference>
<dbReference type="OrthoDB" id="1892195at2759"/>
<dbReference type="InterPro" id="IPR045177">
    <property type="entry name" value="FDM1-5/IDN2"/>
</dbReference>
<dbReference type="Gene3D" id="3.30.70.2890">
    <property type="entry name" value="XS domain"/>
    <property type="match status" value="1"/>
</dbReference>
<evidence type="ECO:0000313" key="3">
    <source>
        <dbReference type="Proteomes" id="UP000653305"/>
    </source>
</evidence>
<dbReference type="EMBL" id="BMAC01000776">
    <property type="protein sequence ID" value="GFQ02812.1"/>
    <property type="molecule type" value="Genomic_DNA"/>
</dbReference>
<dbReference type="PANTHER" id="PTHR21596">
    <property type="entry name" value="RIBONUCLEASE P SUBUNIT P38"/>
    <property type="match status" value="1"/>
</dbReference>
<dbReference type="Pfam" id="PF03468">
    <property type="entry name" value="XS"/>
    <property type="match status" value="1"/>
</dbReference>
<dbReference type="PANTHER" id="PTHR21596:SF23">
    <property type="entry name" value="FACTOR OF DNA METHYLATION 4"/>
    <property type="match status" value="1"/>
</dbReference>